<protein>
    <submittedName>
        <fullName evidence="1">Uncharacterized protein</fullName>
    </submittedName>
</protein>
<reference evidence="1" key="1">
    <citation type="submission" date="2022-07" db="EMBL/GenBank/DDBJ databases">
        <title>Phylogenomic reconstructions and comparative analyses of Kickxellomycotina fungi.</title>
        <authorList>
            <person name="Reynolds N.K."/>
            <person name="Stajich J.E."/>
            <person name="Barry K."/>
            <person name="Grigoriev I.V."/>
            <person name="Crous P."/>
            <person name="Smith M.E."/>
        </authorList>
    </citation>
    <scope>NUCLEOTIDE SEQUENCE</scope>
    <source>
        <strain evidence="1">NRRL 1566</strain>
    </source>
</reference>
<dbReference type="AlphaFoldDB" id="A0A9W8IAL5"/>
<keyword evidence="2" id="KW-1185">Reference proteome</keyword>
<dbReference type="Proteomes" id="UP001139887">
    <property type="component" value="Unassembled WGS sequence"/>
</dbReference>
<dbReference type="InterPro" id="IPR036412">
    <property type="entry name" value="HAD-like_sf"/>
</dbReference>
<dbReference type="PRINTS" id="PR00413">
    <property type="entry name" value="HADHALOGNASE"/>
</dbReference>
<accession>A0A9W8IAL5</accession>
<dbReference type="OrthoDB" id="1694274at2759"/>
<feature type="non-terminal residue" evidence="1">
    <location>
        <position position="1"/>
    </location>
</feature>
<evidence type="ECO:0000313" key="1">
    <source>
        <dbReference type="EMBL" id="KAJ2844294.1"/>
    </source>
</evidence>
<evidence type="ECO:0000313" key="2">
    <source>
        <dbReference type="Proteomes" id="UP001139887"/>
    </source>
</evidence>
<dbReference type="Gene3D" id="1.10.150.240">
    <property type="entry name" value="Putative phosphatase, domain 2"/>
    <property type="match status" value="1"/>
</dbReference>
<comment type="caution">
    <text evidence="1">The sequence shown here is derived from an EMBL/GenBank/DDBJ whole genome shotgun (WGS) entry which is preliminary data.</text>
</comment>
<dbReference type="EMBL" id="JANBUW010001125">
    <property type="protein sequence ID" value="KAJ2844294.1"/>
    <property type="molecule type" value="Genomic_DNA"/>
</dbReference>
<dbReference type="InterPro" id="IPR052898">
    <property type="entry name" value="ACAD10-like"/>
</dbReference>
<dbReference type="InterPro" id="IPR006439">
    <property type="entry name" value="HAD-SF_hydro_IA"/>
</dbReference>
<dbReference type="Gene3D" id="3.40.50.1000">
    <property type="entry name" value="HAD superfamily/HAD-like"/>
    <property type="match status" value="1"/>
</dbReference>
<dbReference type="InterPro" id="IPR023214">
    <property type="entry name" value="HAD_sf"/>
</dbReference>
<gene>
    <name evidence="1" type="ORF">IWW36_005242</name>
</gene>
<dbReference type="GO" id="GO:0016791">
    <property type="term" value="F:phosphatase activity"/>
    <property type="evidence" value="ECO:0007669"/>
    <property type="project" value="UniProtKB-ARBA"/>
</dbReference>
<organism evidence="1 2">
    <name type="scientific">Coemansia brasiliensis</name>
    <dbReference type="NCBI Taxonomy" id="2650707"/>
    <lineage>
        <taxon>Eukaryota</taxon>
        <taxon>Fungi</taxon>
        <taxon>Fungi incertae sedis</taxon>
        <taxon>Zoopagomycota</taxon>
        <taxon>Kickxellomycotina</taxon>
        <taxon>Kickxellomycetes</taxon>
        <taxon>Kickxellales</taxon>
        <taxon>Kickxellaceae</taxon>
        <taxon>Coemansia</taxon>
    </lineage>
</organism>
<dbReference type="NCBIfam" id="TIGR01549">
    <property type="entry name" value="HAD-SF-IA-v1"/>
    <property type="match status" value="1"/>
</dbReference>
<dbReference type="PANTHER" id="PTHR47829:SF1">
    <property type="entry name" value="HAD FAMILY PHOSPHATASE"/>
    <property type="match status" value="1"/>
</dbReference>
<dbReference type="Pfam" id="PF00702">
    <property type="entry name" value="Hydrolase"/>
    <property type="match status" value="1"/>
</dbReference>
<proteinExistence type="predicted"/>
<dbReference type="CDD" id="cd02603">
    <property type="entry name" value="HAD_sEH-N_like"/>
    <property type="match status" value="1"/>
</dbReference>
<dbReference type="NCBIfam" id="TIGR01509">
    <property type="entry name" value="HAD-SF-IA-v3"/>
    <property type="match status" value="1"/>
</dbReference>
<dbReference type="InterPro" id="IPR023198">
    <property type="entry name" value="PGP-like_dom2"/>
</dbReference>
<sequence>YLKRHSLDMRMVLPKKTQLNGRVLFARMMQVAQKTNPSIIELIHSLRRRGYRIAALTNNFQNDTSNTREKIQLFDEFVESSVVGLRKPDPRFYMHACNLLQVSPKECLFLDDIPKNLKTAERLGMAVVQVKIGRELDAVRQVQKILKAQGLFEPKI</sequence>
<name>A0A9W8IAL5_9FUNG</name>
<dbReference type="PANTHER" id="PTHR47829">
    <property type="entry name" value="HYDROLASE, PUTATIVE (AFU_ORTHOLOGUE AFUA_1G12880)-RELATED"/>
    <property type="match status" value="1"/>
</dbReference>
<dbReference type="SUPFAM" id="SSF56784">
    <property type="entry name" value="HAD-like"/>
    <property type="match status" value="1"/>
</dbReference>